<proteinExistence type="predicted"/>
<keyword evidence="1" id="KW-0732">Signal</keyword>
<feature type="chain" id="PRO_5014753287" evidence="1">
    <location>
        <begin position="19"/>
        <end position="101"/>
    </location>
</feature>
<dbReference type="AlphaFoldDB" id="A0A2M4C8P0"/>
<name>A0A2M4C8P0_9DIPT</name>
<dbReference type="EMBL" id="GGFJ01012533">
    <property type="protein sequence ID" value="MBW61674.1"/>
    <property type="molecule type" value="Transcribed_RNA"/>
</dbReference>
<reference evidence="2" key="1">
    <citation type="submission" date="2018-01" db="EMBL/GenBank/DDBJ databases">
        <title>An insight into the sialome of Amazonian anophelines.</title>
        <authorList>
            <person name="Ribeiro J.M."/>
            <person name="Scarpassa V."/>
            <person name="Calvo E."/>
        </authorList>
    </citation>
    <scope>NUCLEOTIDE SEQUENCE</scope>
    <source>
        <tissue evidence="2">Salivary glands</tissue>
    </source>
</reference>
<organism evidence="2">
    <name type="scientific">Anopheles marajoara</name>
    <dbReference type="NCBI Taxonomy" id="58244"/>
    <lineage>
        <taxon>Eukaryota</taxon>
        <taxon>Metazoa</taxon>
        <taxon>Ecdysozoa</taxon>
        <taxon>Arthropoda</taxon>
        <taxon>Hexapoda</taxon>
        <taxon>Insecta</taxon>
        <taxon>Pterygota</taxon>
        <taxon>Neoptera</taxon>
        <taxon>Endopterygota</taxon>
        <taxon>Diptera</taxon>
        <taxon>Nematocera</taxon>
        <taxon>Culicoidea</taxon>
        <taxon>Culicidae</taxon>
        <taxon>Anophelinae</taxon>
        <taxon>Anopheles</taxon>
    </lineage>
</organism>
<evidence type="ECO:0000256" key="1">
    <source>
        <dbReference type="SAM" id="SignalP"/>
    </source>
</evidence>
<accession>A0A2M4C8P0</accession>
<sequence>MLWSICLSAMLCHTFCSSSKPPQMTNMQTQACKRTSPEELCVSNWMRLRFGTRSYVCHERGMQLQHHPYVKWSTNCGAWTLDGGHKRWFRRMHAWRMHGRQ</sequence>
<protein>
    <submittedName>
        <fullName evidence="2">Putative secreted protein</fullName>
    </submittedName>
</protein>
<feature type="signal peptide" evidence="1">
    <location>
        <begin position="1"/>
        <end position="18"/>
    </location>
</feature>
<evidence type="ECO:0000313" key="2">
    <source>
        <dbReference type="EMBL" id="MBW61674.1"/>
    </source>
</evidence>